<dbReference type="Pfam" id="PF10756">
    <property type="entry name" value="bPH_6"/>
    <property type="match status" value="1"/>
</dbReference>
<organism evidence="3 4">
    <name type="scientific">Streptomyces sannanensis</name>
    <dbReference type="NCBI Taxonomy" id="285536"/>
    <lineage>
        <taxon>Bacteria</taxon>
        <taxon>Bacillati</taxon>
        <taxon>Actinomycetota</taxon>
        <taxon>Actinomycetes</taxon>
        <taxon>Kitasatosporales</taxon>
        <taxon>Streptomycetaceae</taxon>
        <taxon>Streptomyces</taxon>
    </lineage>
</organism>
<comment type="caution">
    <text evidence="3">The sequence shown here is derived from an EMBL/GenBank/DDBJ whole genome shotgun (WGS) entry which is preliminary data.</text>
</comment>
<keyword evidence="1" id="KW-1133">Transmembrane helix</keyword>
<evidence type="ECO:0000259" key="2">
    <source>
        <dbReference type="Pfam" id="PF10756"/>
    </source>
</evidence>
<feature type="transmembrane region" description="Helical" evidence="1">
    <location>
        <begin position="51"/>
        <end position="77"/>
    </location>
</feature>
<gene>
    <name evidence="3" type="ORF">GCM10020367_39850</name>
</gene>
<dbReference type="InterPro" id="IPR019692">
    <property type="entry name" value="CFP-6_PH"/>
</dbReference>
<evidence type="ECO:0000313" key="4">
    <source>
        <dbReference type="Proteomes" id="UP001499990"/>
    </source>
</evidence>
<sequence length="196" mass="21215">MTRSSQQSVQPTYADRAFRSGPGLAGGVLVLAIAVWFGVDAIVRGHGATPWLALSALLFVVPLVFAFTLRPAVFVGAERLRVRNPFRTITLPWASVKDVRAAYSSEVFTQEGAKYQLWAIPVSLRQRKGALRRGTTEPGEARLGPSDQAIAEVREMVRVHADNPAAQGEPVIRWAYELIAPMAVGAVLLTILAIIG</sequence>
<feature type="transmembrane region" description="Helical" evidence="1">
    <location>
        <begin position="21"/>
        <end position="39"/>
    </location>
</feature>
<evidence type="ECO:0000256" key="1">
    <source>
        <dbReference type="SAM" id="Phobius"/>
    </source>
</evidence>
<protein>
    <submittedName>
        <fullName evidence="3">PH domain-containing protein</fullName>
    </submittedName>
</protein>
<proteinExistence type="predicted"/>
<reference evidence="4" key="1">
    <citation type="journal article" date="2019" name="Int. J. Syst. Evol. Microbiol.">
        <title>The Global Catalogue of Microorganisms (GCM) 10K type strain sequencing project: providing services to taxonomists for standard genome sequencing and annotation.</title>
        <authorList>
            <consortium name="The Broad Institute Genomics Platform"/>
            <consortium name="The Broad Institute Genome Sequencing Center for Infectious Disease"/>
            <person name="Wu L."/>
            <person name="Ma J."/>
        </authorList>
    </citation>
    <scope>NUCLEOTIDE SEQUENCE [LARGE SCALE GENOMIC DNA]</scope>
    <source>
        <strain evidence="4">JCM 9651</strain>
    </source>
</reference>
<dbReference type="Proteomes" id="UP001499990">
    <property type="component" value="Unassembled WGS sequence"/>
</dbReference>
<keyword evidence="1" id="KW-0472">Membrane</keyword>
<evidence type="ECO:0000313" key="3">
    <source>
        <dbReference type="EMBL" id="GAA3374748.1"/>
    </source>
</evidence>
<feature type="domain" description="Low molecular weight protein antigen 6 PH" evidence="2">
    <location>
        <begin position="70"/>
        <end position="120"/>
    </location>
</feature>
<name>A0ABP6SEY5_9ACTN</name>
<dbReference type="RefSeq" id="WP_345039492.1">
    <property type="nucleotide sequence ID" value="NZ_BAAAYL010000001.1"/>
</dbReference>
<feature type="transmembrane region" description="Helical" evidence="1">
    <location>
        <begin position="174"/>
        <end position="195"/>
    </location>
</feature>
<keyword evidence="4" id="KW-1185">Reference proteome</keyword>
<keyword evidence="1" id="KW-0812">Transmembrane</keyword>
<dbReference type="EMBL" id="BAAAYL010000001">
    <property type="protein sequence ID" value="GAA3374748.1"/>
    <property type="molecule type" value="Genomic_DNA"/>
</dbReference>
<accession>A0ABP6SEY5</accession>